<accession>A0A2P8GTH7</accession>
<sequence length="83" mass="8186">MSLTAPSDLPVAETPIDAAETVPVDSADTLHDPLSPAVTALIAAAALALSVVCATLLLTFASTGLEPLTAPDGPATIGVFFGL</sequence>
<evidence type="ECO:0000313" key="5">
    <source>
        <dbReference type="Proteomes" id="UP000268291"/>
    </source>
</evidence>
<feature type="transmembrane region" description="Helical" evidence="1">
    <location>
        <begin position="37"/>
        <end position="60"/>
    </location>
</feature>
<reference evidence="2 4" key="1">
    <citation type="submission" date="2018-03" db="EMBL/GenBank/DDBJ databases">
        <title>Genomic Encyclopedia of Archaeal and Bacterial Type Strains, Phase II (KMG-II): from individual species to whole genera.</title>
        <authorList>
            <person name="Goeker M."/>
        </authorList>
    </citation>
    <scope>NUCLEOTIDE SEQUENCE [LARGE SCALE GENOMIC DNA]</scope>
    <source>
        <strain evidence="2 4">DSM 21548</strain>
    </source>
</reference>
<keyword evidence="1" id="KW-0812">Transmembrane</keyword>
<dbReference type="Proteomes" id="UP000268291">
    <property type="component" value="Unassembled WGS sequence"/>
</dbReference>
<keyword evidence="1" id="KW-0472">Membrane</keyword>
<dbReference type="AlphaFoldDB" id="A0A2P8GTH7"/>
<dbReference type="RefSeq" id="WP_106562427.1">
    <property type="nucleotide sequence ID" value="NZ_PYAU01000001.1"/>
</dbReference>
<gene>
    <name evidence="2" type="ORF">CLV49_0871</name>
    <name evidence="3" type="ORF">ELQ93_13375</name>
</gene>
<dbReference type="EMBL" id="PYAU01000001">
    <property type="protein sequence ID" value="PSL37264.1"/>
    <property type="molecule type" value="Genomic_DNA"/>
</dbReference>
<evidence type="ECO:0000313" key="3">
    <source>
        <dbReference type="EMBL" id="RUQ84594.1"/>
    </source>
</evidence>
<name>A0A2P8GTH7_9MICO</name>
<dbReference type="Proteomes" id="UP000241203">
    <property type="component" value="Unassembled WGS sequence"/>
</dbReference>
<proteinExistence type="predicted"/>
<evidence type="ECO:0000256" key="1">
    <source>
        <dbReference type="SAM" id="Phobius"/>
    </source>
</evidence>
<reference evidence="3 5" key="2">
    <citation type="submission" date="2018-12" db="EMBL/GenBank/DDBJ databases">
        <authorList>
            <person name="hu s."/>
            <person name="Xu Y."/>
            <person name="Xu B."/>
            <person name="Li F."/>
        </authorList>
    </citation>
    <scope>NUCLEOTIDE SEQUENCE [LARGE SCALE GENOMIC DNA]</scope>
    <source>
        <strain evidence="3 5">KSW2-17</strain>
    </source>
</reference>
<organism evidence="2 4">
    <name type="scientific">Labedella gwakjiensis</name>
    <dbReference type="NCBI Taxonomy" id="390269"/>
    <lineage>
        <taxon>Bacteria</taxon>
        <taxon>Bacillati</taxon>
        <taxon>Actinomycetota</taxon>
        <taxon>Actinomycetes</taxon>
        <taxon>Micrococcales</taxon>
        <taxon>Microbacteriaceae</taxon>
        <taxon>Labedella</taxon>
    </lineage>
</organism>
<keyword evidence="5" id="KW-1185">Reference proteome</keyword>
<keyword evidence="1" id="KW-1133">Transmembrane helix</keyword>
<dbReference type="EMBL" id="RZGY01000002">
    <property type="protein sequence ID" value="RUQ84594.1"/>
    <property type="molecule type" value="Genomic_DNA"/>
</dbReference>
<protein>
    <submittedName>
        <fullName evidence="2">Uncharacterized protein</fullName>
    </submittedName>
</protein>
<evidence type="ECO:0000313" key="2">
    <source>
        <dbReference type="EMBL" id="PSL37264.1"/>
    </source>
</evidence>
<evidence type="ECO:0000313" key="4">
    <source>
        <dbReference type="Proteomes" id="UP000241203"/>
    </source>
</evidence>
<comment type="caution">
    <text evidence="2">The sequence shown here is derived from an EMBL/GenBank/DDBJ whole genome shotgun (WGS) entry which is preliminary data.</text>
</comment>